<evidence type="ECO:0000256" key="2">
    <source>
        <dbReference type="ARBA" id="ARBA00023125"/>
    </source>
</evidence>
<proteinExistence type="inferred from homology"/>
<dbReference type="InterPro" id="IPR011010">
    <property type="entry name" value="DNA_brk_join_enz"/>
</dbReference>
<comment type="caution">
    <text evidence="7">The sequence shown here is derived from an EMBL/GenBank/DDBJ whole genome shotgun (WGS) entry which is preliminary data.</text>
</comment>
<dbReference type="Proteomes" id="UP000281726">
    <property type="component" value="Unassembled WGS sequence"/>
</dbReference>
<accession>A0A3A9YVN9</accession>
<dbReference type="InterPro" id="IPR053876">
    <property type="entry name" value="Phage_int_M"/>
</dbReference>
<dbReference type="AlphaFoldDB" id="A0A3A9YVN9"/>
<dbReference type="GO" id="GO:0003677">
    <property type="term" value="F:DNA binding"/>
    <property type="evidence" value="ECO:0007669"/>
    <property type="project" value="UniProtKB-UniRule"/>
</dbReference>
<gene>
    <name evidence="7" type="ORF">D7223_28000</name>
</gene>
<keyword evidence="3" id="KW-0233">DNA recombination</keyword>
<dbReference type="GO" id="GO:0015074">
    <property type="term" value="P:DNA integration"/>
    <property type="evidence" value="ECO:0007669"/>
    <property type="project" value="InterPro"/>
</dbReference>
<dbReference type="InterPro" id="IPR013762">
    <property type="entry name" value="Integrase-like_cat_sf"/>
</dbReference>
<dbReference type="CDD" id="cd01189">
    <property type="entry name" value="INT_ICEBs1_C_like"/>
    <property type="match status" value="1"/>
</dbReference>
<evidence type="ECO:0000256" key="4">
    <source>
        <dbReference type="PROSITE-ProRule" id="PRU01248"/>
    </source>
</evidence>
<dbReference type="RefSeq" id="WP_120731799.1">
    <property type="nucleotide sequence ID" value="NZ_RBAK01000015.1"/>
</dbReference>
<dbReference type="PROSITE" id="PS51898">
    <property type="entry name" value="TYR_RECOMBINASE"/>
    <property type="match status" value="1"/>
</dbReference>
<keyword evidence="2 4" id="KW-0238">DNA-binding</keyword>
<dbReference type="EMBL" id="RBAK01000015">
    <property type="protein sequence ID" value="RKN39980.1"/>
    <property type="molecule type" value="Genomic_DNA"/>
</dbReference>
<dbReference type="InterPro" id="IPR010998">
    <property type="entry name" value="Integrase_recombinase_N"/>
</dbReference>
<keyword evidence="8" id="KW-1185">Reference proteome</keyword>
<evidence type="ECO:0000313" key="8">
    <source>
        <dbReference type="Proteomes" id="UP000281726"/>
    </source>
</evidence>
<dbReference type="PANTHER" id="PTHR30349:SF64">
    <property type="entry name" value="PROPHAGE INTEGRASE INTD-RELATED"/>
    <property type="match status" value="1"/>
</dbReference>
<evidence type="ECO:0000256" key="1">
    <source>
        <dbReference type="ARBA" id="ARBA00008857"/>
    </source>
</evidence>
<dbReference type="InterPro" id="IPR044068">
    <property type="entry name" value="CB"/>
</dbReference>
<dbReference type="InterPro" id="IPR050090">
    <property type="entry name" value="Tyrosine_recombinase_XerCD"/>
</dbReference>
<dbReference type="InterPro" id="IPR002104">
    <property type="entry name" value="Integrase_catalytic"/>
</dbReference>
<dbReference type="PANTHER" id="PTHR30349">
    <property type="entry name" value="PHAGE INTEGRASE-RELATED"/>
    <property type="match status" value="1"/>
</dbReference>
<dbReference type="Gene3D" id="1.10.150.130">
    <property type="match status" value="1"/>
</dbReference>
<evidence type="ECO:0000259" key="5">
    <source>
        <dbReference type="PROSITE" id="PS51898"/>
    </source>
</evidence>
<dbReference type="GO" id="GO:0006310">
    <property type="term" value="P:DNA recombination"/>
    <property type="evidence" value="ECO:0007669"/>
    <property type="project" value="UniProtKB-KW"/>
</dbReference>
<organism evidence="7 8">
    <name type="scientific">Micromonospora endolithica</name>
    <dbReference type="NCBI Taxonomy" id="230091"/>
    <lineage>
        <taxon>Bacteria</taxon>
        <taxon>Bacillati</taxon>
        <taxon>Actinomycetota</taxon>
        <taxon>Actinomycetes</taxon>
        <taxon>Micromonosporales</taxon>
        <taxon>Micromonosporaceae</taxon>
        <taxon>Micromonospora</taxon>
    </lineage>
</organism>
<feature type="domain" description="Tyr recombinase" evidence="5">
    <location>
        <begin position="182"/>
        <end position="377"/>
    </location>
</feature>
<evidence type="ECO:0000256" key="3">
    <source>
        <dbReference type="ARBA" id="ARBA00023172"/>
    </source>
</evidence>
<dbReference type="Pfam" id="PF00589">
    <property type="entry name" value="Phage_integrase"/>
    <property type="match status" value="1"/>
</dbReference>
<feature type="domain" description="Core-binding (CB)" evidence="6">
    <location>
        <begin position="79"/>
        <end position="160"/>
    </location>
</feature>
<dbReference type="PROSITE" id="PS51900">
    <property type="entry name" value="CB"/>
    <property type="match status" value="1"/>
</dbReference>
<evidence type="ECO:0000313" key="7">
    <source>
        <dbReference type="EMBL" id="RKN39980.1"/>
    </source>
</evidence>
<name>A0A3A9YVN9_9ACTN</name>
<dbReference type="OrthoDB" id="1822491at2"/>
<evidence type="ECO:0000259" key="6">
    <source>
        <dbReference type="PROSITE" id="PS51900"/>
    </source>
</evidence>
<dbReference type="Gene3D" id="1.10.443.10">
    <property type="entry name" value="Intergrase catalytic core"/>
    <property type="match status" value="1"/>
</dbReference>
<protein>
    <submittedName>
        <fullName evidence="7">Site-specific integrase</fullName>
    </submittedName>
</protein>
<sequence>MARPKIKRTATDVPGVRKVIRTYQDGRTVTKYEARIHDALGKLRNVGTYDTKPAARAAINEARIDVQERQFIPKSAGEVRFADVAEAWLASPHVRGLKPSTQYGYRTRYDKHCKPLHAAQVGRIGYDELSRLVGELMETYAPSTVRHVVHVLRGVMGHAVLSGYIKTNPALQVAKPKLRSRRVEIVLQPPDVEQIVTAVPDAPSNRPDRWRLLVELAVESGCRAGELAGLRVHRLDTAARLLSVEETSQEIKGKLTLGTPKSKAGVRVVDDLNADLCRRLAAHVEGMAPDDFVFGIGGTPYRQNDFNERCWRPLMRSLGMKGVRFHDLRHYHASAMLLITNGDVQYVSKRLGHSRPSITLDVYGHVLDHARRDVSAAFAALRAEARQRAATAEPAPAQPAASATAGGVVDLAAYRKRRAV</sequence>
<dbReference type="SUPFAM" id="SSF56349">
    <property type="entry name" value="DNA breaking-rejoining enzymes"/>
    <property type="match status" value="1"/>
</dbReference>
<comment type="similarity">
    <text evidence="1">Belongs to the 'phage' integrase family.</text>
</comment>
<dbReference type="Pfam" id="PF22022">
    <property type="entry name" value="Phage_int_M"/>
    <property type="match status" value="1"/>
</dbReference>
<reference evidence="7 8" key="1">
    <citation type="journal article" date="2004" name="Syst. Appl. Microbiol.">
        <title>Cryptoendolithic actinomycetes from antarctic sandstone rock samples: Micromonospora endolithica sp. nov. and two isolates related to Micromonospora coerulea Jensen 1932.</title>
        <authorList>
            <person name="Hirsch P."/>
            <person name="Mevs U."/>
            <person name="Kroppenstedt R.M."/>
            <person name="Schumann P."/>
            <person name="Stackebrandt E."/>
        </authorList>
    </citation>
    <scope>NUCLEOTIDE SEQUENCE [LARGE SCALE GENOMIC DNA]</scope>
    <source>
        <strain evidence="7 8">JCM 12677</strain>
    </source>
</reference>